<comment type="caution">
    <text evidence="2">The sequence shown here is derived from an EMBL/GenBank/DDBJ whole genome shotgun (WGS) entry which is preliminary data.</text>
</comment>
<dbReference type="Proteomes" id="UP000011682">
    <property type="component" value="Unassembled WGS sequence"/>
</dbReference>
<dbReference type="PANTHER" id="PTHR10334">
    <property type="entry name" value="CYSTEINE-RICH SECRETORY PROTEIN-RELATED"/>
    <property type="match status" value="1"/>
</dbReference>
<reference evidence="2" key="1">
    <citation type="submission" date="2013-05" db="EMBL/GenBank/DDBJ databases">
        <title>Genome assembly of Cystobacter fuscus DSM 2262.</title>
        <authorList>
            <person name="Sharma G."/>
            <person name="Khatri I."/>
            <person name="Kaur C."/>
            <person name="Mayilraj S."/>
            <person name="Subramanian S."/>
        </authorList>
    </citation>
    <scope>NUCLEOTIDE SEQUENCE [LARGE SCALE GENOMIC DNA]</scope>
    <source>
        <strain evidence="2">DSM 2262</strain>
    </source>
</reference>
<dbReference type="GO" id="GO:0005576">
    <property type="term" value="C:extracellular region"/>
    <property type="evidence" value="ECO:0007669"/>
    <property type="project" value="InterPro"/>
</dbReference>
<dbReference type="InterPro" id="IPR001283">
    <property type="entry name" value="CRISP-related"/>
</dbReference>
<sequence>MHPCHESPLHLKCEEPLESDMPLFRSSLLVLSLGYLAWATLGCGGESEAAPKASARTATTPLATEMLAAHNGARRAAKPTPQPALPALTWSEDAAQVARTYAKQCKFEHNPKRGPYGENLAAAAPAGSKTTAQIVADWVGESADYTHSTNKCAPGKVCGHYTQVVWRKSTQVGCATVTCTKNSPFGAQFPKWQLWVCNYSPPGNFVGQKPY</sequence>
<evidence type="ECO:0000259" key="1">
    <source>
        <dbReference type="SMART" id="SM00198"/>
    </source>
</evidence>
<dbReference type="Gene3D" id="3.40.33.10">
    <property type="entry name" value="CAP"/>
    <property type="match status" value="1"/>
</dbReference>
<dbReference type="PRINTS" id="PR00837">
    <property type="entry name" value="V5TPXLIKE"/>
</dbReference>
<feature type="domain" description="SCP" evidence="1">
    <location>
        <begin position="63"/>
        <end position="207"/>
    </location>
</feature>
<protein>
    <recommendedName>
        <fullName evidence="1">SCP domain-containing protein</fullName>
    </recommendedName>
</protein>
<dbReference type="InterPro" id="IPR014044">
    <property type="entry name" value="CAP_dom"/>
</dbReference>
<name>S9QEP1_CYSF2</name>
<dbReference type="Pfam" id="PF00188">
    <property type="entry name" value="CAP"/>
    <property type="match status" value="1"/>
</dbReference>
<dbReference type="InterPro" id="IPR035940">
    <property type="entry name" value="CAP_sf"/>
</dbReference>
<organism evidence="2 3">
    <name type="scientific">Cystobacter fuscus (strain ATCC 25194 / DSM 2262 / NBRC 100088 / M29)</name>
    <dbReference type="NCBI Taxonomy" id="1242864"/>
    <lineage>
        <taxon>Bacteria</taxon>
        <taxon>Pseudomonadati</taxon>
        <taxon>Myxococcota</taxon>
        <taxon>Myxococcia</taxon>
        <taxon>Myxococcales</taxon>
        <taxon>Cystobacterineae</taxon>
        <taxon>Archangiaceae</taxon>
        <taxon>Cystobacter</taxon>
    </lineage>
</organism>
<evidence type="ECO:0000313" key="3">
    <source>
        <dbReference type="Proteomes" id="UP000011682"/>
    </source>
</evidence>
<evidence type="ECO:0000313" key="2">
    <source>
        <dbReference type="EMBL" id="EPX59794.1"/>
    </source>
</evidence>
<dbReference type="SUPFAM" id="SSF55797">
    <property type="entry name" value="PR-1-like"/>
    <property type="match status" value="1"/>
</dbReference>
<dbReference type="EMBL" id="ANAH02000015">
    <property type="protein sequence ID" value="EPX59794.1"/>
    <property type="molecule type" value="Genomic_DNA"/>
</dbReference>
<keyword evidence="3" id="KW-1185">Reference proteome</keyword>
<gene>
    <name evidence="2" type="ORF">D187_002538</name>
</gene>
<dbReference type="PROSITE" id="PS01009">
    <property type="entry name" value="CRISP_1"/>
    <property type="match status" value="1"/>
</dbReference>
<accession>S9QEP1</accession>
<proteinExistence type="predicted"/>
<dbReference type="eggNOG" id="COG2340">
    <property type="taxonomic scope" value="Bacteria"/>
</dbReference>
<dbReference type="AlphaFoldDB" id="S9QEP1"/>
<dbReference type="SMART" id="SM00198">
    <property type="entry name" value="SCP"/>
    <property type="match status" value="1"/>
</dbReference>
<dbReference type="InterPro" id="IPR018244">
    <property type="entry name" value="Allrgn_V5/Tpx1_CS"/>
</dbReference>